<comment type="caution">
    <text evidence="1">The sequence shown here is derived from an EMBL/GenBank/DDBJ whole genome shotgun (WGS) entry which is preliminary data.</text>
</comment>
<proteinExistence type="predicted"/>
<sequence length="47" mass="5048">MAGGEVAITNLRSCNGSWTSQEANAHLKCVYFSVTKGGESIEMIIRS</sequence>
<gene>
    <name evidence="1" type="ORF">Patl1_34995</name>
</gene>
<name>A0ACC0ZW09_9ROSI</name>
<accession>A0ACC0ZW09</accession>
<keyword evidence="2" id="KW-1185">Reference proteome</keyword>
<dbReference type="EMBL" id="CM047910">
    <property type="protein sequence ID" value="KAJ0076138.1"/>
    <property type="molecule type" value="Genomic_DNA"/>
</dbReference>
<reference evidence="2" key="1">
    <citation type="journal article" date="2023" name="G3 (Bethesda)">
        <title>Genome assembly and association tests identify interacting loci associated with vigor, precocity, and sex in interspecific pistachio rootstocks.</title>
        <authorList>
            <person name="Palmer W."/>
            <person name="Jacygrad E."/>
            <person name="Sagayaradj S."/>
            <person name="Cavanaugh K."/>
            <person name="Han R."/>
            <person name="Bertier L."/>
            <person name="Beede B."/>
            <person name="Kafkas S."/>
            <person name="Golino D."/>
            <person name="Preece J."/>
            <person name="Michelmore R."/>
        </authorList>
    </citation>
    <scope>NUCLEOTIDE SEQUENCE [LARGE SCALE GENOMIC DNA]</scope>
</reference>
<organism evidence="1 2">
    <name type="scientific">Pistacia atlantica</name>
    <dbReference type="NCBI Taxonomy" id="434234"/>
    <lineage>
        <taxon>Eukaryota</taxon>
        <taxon>Viridiplantae</taxon>
        <taxon>Streptophyta</taxon>
        <taxon>Embryophyta</taxon>
        <taxon>Tracheophyta</taxon>
        <taxon>Spermatophyta</taxon>
        <taxon>Magnoliopsida</taxon>
        <taxon>eudicotyledons</taxon>
        <taxon>Gunneridae</taxon>
        <taxon>Pentapetalae</taxon>
        <taxon>rosids</taxon>
        <taxon>malvids</taxon>
        <taxon>Sapindales</taxon>
        <taxon>Anacardiaceae</taxon>
        <taxon>Pistacia</taxon>
    </lineage>
</organism>
<protein>
    <submittedName>
        <fullName evidence="1">Uncharacterized protein</fullName>
    </submittedName>
</protein>
<evidence type="ECO:0000313" key="2">
    <source>
        <dbReference type="Proteomes" id="UP001164250"/>
    </source>
</evidence>
<evidence type="ECO:0000313" key="1">
    <source>
        <dbReference type="EMBL" id="KAJ0076138.1"/>
    </source>
</evidence>
<dbReference type="Proteomes" id="UP001164250">
    <property type="component" value="Chromosome 15"/>
</dbReference>